<proteinExistence type="inferred from homology"/>
<feature type="non-terminal residue" evidence="3">
    <location>
        <position position="414"/>
    </location>
</feature>
<dbReference type="AlphaFoldDB" id="S7REF8"/>
<dbReference type="HAMAP" id="MF_03054">
    <property type="entry name" value="CTU2"/>
    <property type="match status" value="1"/>
</dbReference>
<dbReference type="InterPro" id="IPR019407">
    <property type="entry name" value="CTU2"/>
</dbReference>
<dbReference type="EMBL" id="KB469307">
    <property type="protein sequence ID" value="EPQ52610.1"/>
    <property type="molecule type" value="Genomic_DNA"/>
</dbReference>
<protein>
    <recommendedName>
        <fullName evidence="5">Cytoplasmic tRNA 2-thiolation protein 2</fullName>
    </recommendedName>
</protein>
<dbReference type="Pfam" id="PF10288">
    <property type="entry name" value="CTU2"/>
    <property type="match status" value="1"/>
</dbReference>
<dbReference type="eggNOG" id="KOG2594">
    <property type="taxonomic scope" value="Eukaryota"/>
</dbReference>
<dbReference type="GeneID" id="19307601"/>
<dbReference type="RefSeq" id="XP_007868902.1">
    <property type="nucleotide sequence ID" value="XM_007870711.1"/>
</dbReference>
<evidence type="ECO:0000256" key="1">
    <source>
        <dbReference type="ARBA" id="ARBA00022490"/>
    </source>
</evidence>
<dbReference type="HOGENOM" id="CLU_024534_4_0_1"/>
<evidence type="ECO:0000313" key="3">
    <source>
        <dbReference type="EMBL" id="EPQ52610.1"/>
    </source>
</evidence>
<organism evidence="3 4">
    <name type="scientific">Gloeophyllum trabeum (strain ATCC 11539 / FP-39264 / Madison 617)</name>
    <name type="common">Brown rot fungus</name>
    <dbReference type="NCBI Taxonomy" id="670483"/>
    <lineage>
        <taxon>Eukaryota</taxon>
        <taxon>Fungi</taxon>
        <taxon>Dikarya</taxon>
        <taxon>Basidiomycota</taxon>
        <taxon>Agaricomycotina</taxon>
        <taxon>Agaricomycetes</taxon>
        <taxon>Gloeophyllales</taxon>
        <taxon>Gloeophyllaceae</taxon>
        <taxon>Gloeophyllum</taxon>
    </lineage>
</organism>
<dbReference type="Proteomes" id="UP000030669">
    <property type="component" value="Unassembled WGS sequence"/>
</dbReference>
<name>S7REF8_GLOTA</name>
<evidence type="ECO:0000313" key="4">
    <source>
        <dbReference type="Proteomes" id="UP000030669"/>
    </source>
</evidence>
<reference evidence="3 4" key="1">
    <citation type="journal article" date="2012" name="Science">
        <title>The Paleozoic origin of enzymatic lignin decomposition reconstructed from 31 fungal genomes.</title>
        <authorList>
            <person name="Floudas D."/>
            <person name="Binder M."/>
            <person name="Riley R."/>
            <person name="Barry K."/>
            <person name="Blanchette R.A."/>
            <person name="Henrissat B."/>
            <person name="Martinez A.T."/>
            <person name="Otillar R."/>
            <person name="Spatafora J.W."/>
            <person name="Yadav J.S."/>
            <person name="Aerts A."/>
            <person name="Benoit I."/>
            <person name="Boyd A."/>
            <person name="Carlson A."/>
            <person name="Copeland A."/>
            <person name="Coutinho P.M."/>
            <person name="de Vries R.P."/>
            <person name="Ferreira P."/>
            <person name="Findley K."/>
            <person name="Foster B."/>
            <person name="Gaskell J."/>
            <person name="Glotzer D."/>
            <person name="Gorecki P."/>
            <person name="Heitman J."/>
            <person name="Hesse C."/>
            <person name="Hori C."/>
            <person name="Igarashi K."/>
            <person name="Jurgens J.A."/>
            <person name="Kallen N."/>
            <person name="Kersten P."/>
            <person name="Kohler A."/>
            <person name="Kuees U."/>
            <person name="Kumar T.K.A."/>
            <person name="Kuo A."/>
            <person name="LaButti K."/>
            <person name="Larrondo L.F."/>
            <person name="Lindquist E."/>
            <person name="Ling A."/>
            <person name="Lombard V."/>
            <person name="Lucas S."/>
            <person name="Lundell T."/>
            <person name="Martin R."/>
            <person name="McLaughlin D.J."/>
            <person name="Morgenstern I."/>
            <person name="Morin E."/>
            <person name="Murat C."/>
            <person name="Nagy L.G."/>
            <person name="Nolan M."/>
            <person name="Ohm R.A."/>
            <person name="Patyshakuliyeva A."/>
            <person name="Rokas A."/>
            <person name="Ruiz-Duenas F.J."/>
            <person name="Sabat G."/>
            <person name="Salamov A."/>
            <person name="Samejima M."/>
            <person name="Schmutz J."/>
            <person name="Slot J.C."/>
            <person name="St John F."/>
            <person name="Stenlid J."/>
            <person name="Sun H."/>
            <person name="Sun S."/>
            <person name="Syed K."/>
            <person name="Tsang A."/>
            <person name="Wiebenga A."/>
            <person name="Young D."/>
            <person name="Pisabarro A."/>
            <person name="Eastwood D.C."/>
            <person name="Martin F."/>
            <person name="Cullen D."/>
            <person name="Grigoriev I.V."/>
            <person name="Hibbett D.S."/>
        </authorList>
    </citation>
    <scope>NUCLEOTIDE SEQUENCE [LARGE SCALE GENOMIC DNA]</scope>
    <source>
        <strain evidence="3 4">ATCC 11539</strain>
    </source>
</reference>
<gene>
    <name evidence="3" type="ORF">GLOTRDRAFT_64309</name>
</gene>
<dbReference type="GO" id="GO:0000049">
    <property type="term" value="F:tRNA binding"/>
    <property type="evidence" value="ECO:0007669"/>
    <property type="project" value="InterPro"/>
</dbReference>
<dbReference type="Gene3D" id="3.40.50.620">
    <property type="entry name" value="HUPs"/>
    <property type="match status" value="1"/>
</dbReference>
<dbReference type="PANTHER" id="PTHR20882:SF14">
    <property type="entry name" value="CYTOPLASMIC TRNA 2-THIOLATION PROTEIN 2"/>
    <property type="match status" value="1"/>
</dbReference>
<keyword evidence="1" id="KW-0963">Cytoplasm</keyword>
<keyword evidence="2" id="KW-0819">tRNA processing</keyword>
<dbReference type="GO" id="GO:0005829">
    <property type="term" value="C:cytosol"/>
    <property type="evidence" value="ECO:0007669"/>
    <property type="project" value="TreeGrafter"/>
</dbReference>
<dbReference type="GO" id="GO:0016783">
    <property type="term" value="F:sulfurtransferase activity"/>
    <property type="evidence" value="ECO:0007669"/>
    <property type="project" value="TreeGrafter"/>
</dbReference>
<dbReference type="PANTHER" id="PTHR20882">
    <property type="entry name" value="CYTOPLASMIC TRNA 2-THIOLATION PROTEIN 2"/>
    <property type="match status" value="1"/>
</dbReference>
<keyword evidence="4" id="KW-1185">Reference proteome</keyword>
<dbReference type="OMA" id="KQRKQMM"/>
<dbReference type="InterPro" id="IPR014729">
    <property type="entry name" value="Rossmann-like_a/b/a_fold"/>
</dbReference>
<evidence type="ECO:0008006" key="5">
    <source>
        <dbReference type="Google" id="ProtNLM"/>
    </source>
</evidence>
<dbReference type="OrthoDB" id="25129at2759"/>
<dbReference type="SUPFAM" id="SSF52402">
    <property type="entry name" value="Adenine nucleotide alpha hydrolases-like"/>
    <property type="match status" value="1"/>
</dbReference>
<sequence length="414" mass="46075">MSTSCGNPNAESDALMPRRRKFDRSKLCIKCKINQGNIVIRHAVYCKDCFLPMMYNKIKRTIEPTINPTPEGPRKKNLNPSGNLVIAFSGGLGSTVLLDVIYRGYFSSRRPRGETNTLSEGKDPKKERVWKEGKVCYVEVCGAFHGMRDRTDDVRRIVERYDDLEFVPLRIEDAFDESWWESVDLILSPCSRNGTPLSALCNYLSSLPAPTAIPSTLQTLTRLLLLHTALSTHSSHLALGTCLTSLSISLVSLVAQGGGFNLKEEVQEEWSPDSLSRSKGRSVRVVRPLKDIVMKECAMYAWWKGLEIVGQETWPGARQGISRITKDFIIGLEKDYPSTVSTIARTCAKLSPKDHAVGTCILCNRPAQPGVQEWKNRISIRSLSTDPPVSSEKASLAPYLCYACHTTLTSKSSK</sequence>
<dbReference type="STRING" id="670483.S7REF8"/>
<dbReference type="GO" id="GO:0002143">
    <property type="term" value="P:tRNA wobble position uridine thiolation"/>
    <property type="evidence" value="ECO:0007669"/>
    <property type="project" value="TreeGrafter"/>
</dbReference>
<dbReference type="KEGG" id="gtr:GLOTRDRAFT_64309"/>
<accession>S7REF8</accession>
<evidence type="ECO:0000256" key="2">
    <source>
        <dbReference type="ARBA" id="ARBA00022694"/>
    </source>
</evidence>